<proteinExistence type="predicted"/>
<feature type="compositionally biased region" description="Basic and acidic residues" evidence="2">
    <location>
        <begin position="863"/>
        <end position="875"/>
    </location>
</feature>
<keyword evidence="4" id="KW-1185">Reference proteome</keyword>
<feature type="compositionally biased region" description="Acidic residues" evidence="2">
    <location>
        <begin position="878"/>
        <end position="889"/>
    </location>
</feature>
<reference evidence="3" key="1">
    <citation type="submission" date="2020-11" db="EMBL/GenBank/DDBJ databases">
        <authorList>
            <consortium name="DOE Joint Genome Institute"/>
            <person name="Ahrendt S."/>
            <person name="Riley R."/>
            <person name="Andreopoulos W."/>
            <person name="Labutti K."/>
            <person name="Pangilinan J."/>
            <person name="Ruiz-Duenas F.J."/>
            <person name="Barrasa J.M."/>
            <person name="Sanchez-Garcia M."/>
            <person name="Camarero S."/>
            <person name="Miyauchi S."/>
            <person name="Serrano A."/>
            <person name="Linde D."/>
            <person name="Babiker R."/>
            <person name="Drula E."/>
            <person name="Ayuso-Fernandez I."/>
            <person name="Pacheco R."/>
            <person name="Padilla G."/>
            <person name="Ferreira P."/>
            <person name="Barriuso J."/>
            <person name="Kellner H."/>
            <person name="Castanera R."/>
            <person name="Alfaro M."/>
            <person name="Ramirez L."/>
            <person name="Pisabarro A.G."/>
            <person name="Kuo A."/>
            <person name="Tritt A."/>
            <person name="Lipzen A."/>
            <person name="He G."/>
            <person name="Yan M."/>
            <person name="Ng V."/>
            <person name="Cullen D."/>
            <person name="Martin F."/>
            <person name="Rosso M.-N."/>
            <person name="Henrissat B."/>
            <person name="Hibbett D."/>
            <person name="Martinez A.T."/>
            <person name="Grigoriev I.V."/>
        </authorList>
    </citation>
    <scope>NUCLEOTIDE SEQUENCE</scope>
    <source>
        <strain evidence="3">MF-IS2</strain>
    </source>
</reference>
<feature type="compositionally biased region" description="Basic residues" evidence="2">
    <location>
        <begin position="313"/>
        <end position="323"/>
    </location>
</feature>
<feature type="region of interest" description="Disordered" evidence="2">
    <location>
        <begin position="529"/>
        <end position="584"/>
    </location>
</feature>
<evidence type="ECO:0000256" key="2">
    <source>
        <dbReference type="SAM" id="MobiDB-lite"/>
    </source>
</evidence>
<evidence type="ECO:0000256" key="1">
    <source>
        <dbReference type="SAM" id="Coils"/>
    </source>
</evidence>
<feature type="region of interest" description="Disordered" evidence="2">
    <location>
        <begin position="601"/>
        <end position="745"/>
    </location>
</feature>
<accession>A0A9P5XGZ4</accession>
<evidence type="ECO:0000313" key="3">
    <source>
        <dbReference type="EMBL" id="KAF9449056.1"/>
    </source>
</evidence>
<evidence type="ECO:0000313" key="4">
    <source>
        <dbReference type="Proteomes" id="UP000807342"/>
    </source>
</evidence>
<feature type="region of interest" description="Disordered" evidence="2">
    <location>
        <begin position="784"/>
        <end position="921"/>
    </location>
</feature>
<feature type="region of interest" description="Disordered" evidence="2">
    <location>
        <begin position="405"/>
        <end position="437"/>
    </location>
</feature>
<dbReference type="EMBL" id="MU151142">
    <property type="protein sequence ID" value="KAF9449056.1"/>
    <property type="molecule type" value="Genomic_DNA"/>
</dbReference>
<feature type="compositionally biased region" description="Basic and acidic residues" evidence="2">
    <location>
        <begin position="956"/>
        <end position="967"/>
    </location>
</feature>
<protein>
    <submittedName>
        <fullName evidence="3">Uncharacterized protein</fullName>
    </submittedName>
</protein>
<organism evidence="3 4">
    <name type="scientific">Macrolepiota fuliginosa MF-IS2</name>
    <dbReference type="NCBI Taxonomy" id="1400762"/>
    <lineage>
        <taxon>Eukaryota</taxon>
        <taxon>Fungi</taxon>
        <taxon>Dikarya</taxon>
        <taxon>Basidiomycota</taxon>
        <taxon>Agaricomycotina</taxon>
        <taxon>Agaricomycetes</taxon>
        <taxon>Agaricomycetidae</taxon>
        <taxon>Agaricales</taxon>
        <taxon>Agaricineae</taxon>
        <taxon>Agaricaceae</taxon>
        <taxon>Macrolepiota</taxon>
    </lineage>
</organism>
<feature type="compositionally biased region" description="Polar residues" evidence="2">
    <location>
        <begin position="815"/>
        <end position="854"/>
    </location>
</feature>
<gene>
    <name evidence="3" type="ORF">P691DRAFT_791719</name>
</gene>
<feature type="compositionally biased region" description="Low complexity" evidence="2">
    <location>
        <begin position="406"/>
        <end position="423"/>
    </location>
</feature>
<dbReference type="OrthoDB" id="2143914at2759"/>
<name>A0A9P5XGZ4_9AGAR</name>
<dbReference type="AlphaFoldDB" id="A0A9P5XGZ4"/>
<dbReference type="Proteomes" id="UP000807342">
    <property type="component" value="Unassembled WGS sequence"/>
</dbReference>
<feature type="region of interest" description="Disordered" evidence="2">
    <location>
        <begin position="1"/>
        <end position="45"/>
    </location>
</feature>
<feature type="region of interest" description="Disordered" evidence="2">
    <location>
        <begin position="475"/>
        <end position="517"/>
    </location>
</feature>
<feature type="compositionally biased region" description="Pro residues" evidence="2">
    <location>
        <begin position="722"/>
        <end position="731"/>
    </location>
</feature>
<comment type="caution">
    <text evidence="3">The sequence shown here is derived from an EMBL/GenBank/DDBJ whole genome shotgun (WGS) entry which is preliminary data.</text>
</comment>
<sequence>MGSDPPHQQLVLSDIIHNMSPSPSINDDNRPRRSSHSPESLLEEDITRMKDRVADMGLVLDTKSQNSTGPGDMTSTEKELGGMVVKLLDSFVDPSQLFRQAELINWLGAQRDHLVQSFAEERRRWEAEREGWTRMAEALLSQRAKAGSASTQRDEELERQCAAYESENKALREKLHDSQARFSALESELNKLKPLLLMQPSMPFTSFSPDKLDTVQTGLSSDLRSSKAKRKPTPVGGQERDRSVISTRDYSTIQPRPLPDNPIQSQQRSEHYRQNSQSRLTFPSPLQPRFSAQQTPTRSIFSAAQTPSTHQGSSKRPKPKSKKSLTSNLLPLTADARTEHLLLAARKIGRDRANMMSGFMRRIEREKEMLQEHEAERMDRERWEKTVAGDTMVGGNTHYRKNFVDVGMSPGPSTSSTVTSMPKTPKRGGTTGGQSTTHFLTPTLMTPRSDFYLPTTHTPNSFVFVGTPAVAPFGNATSTPRPIGHPAQSTTHSTKKSAQTPTVLPASASHTSNHPTPLASLLSAAKSMMDDETNDTGAKSNGRKRTGALEPPESPLPKRRRVANGRLNSSEGSMDMLGVTATPSSDRVRSALDVLADQAAAAFDSGQQSPTKPPTKVSSRSKGKDKDSTRARSGVSGASSINYGLKDDATPKGKARFTHESHSHISTGSPRSTRSRSKALLNDRPPKESTKAPRRKKNKSLDSSQQPVPTPRVIFSPGIRSPMPPLPPLSPLPLSTPLDAVSPDNSIAHEDATTSIETVAVEEGSIADANIFLANGIAPTPFKSPIPSNAGHDSHIISSSGPASLDMTDPCAHGSQPSAATPNTVVESPAQTSEAPEVTNPLSATLSGQNQGGEVQSAVGEESDPRVGKDLKRGPVSDGEEGAGGEGEGEGQVNRSHAAHSPHDDNDGTDTDADAEGEMDVDTIEEAIIIPSRLHDPLYLDAGMSSSQPEIIDPAEVVHDEGKPKES</sequence>
<keyword evidence="1" id="KW-0175">Coiled coil</keyword>
<feature type="region of interest" description="Disordered" evidence="2">
    <location>
        <begin position="215"/>
        <end position="328"/>
    </location>
</feature>
<feature type="coiled-coil region" evidence="1">
    <location>
        <begin position="154"/>
        <end position="188"/>
    </location>
</feature>
<feature type="compositionally biased region" description="Polar residues" evidence="2">
    <location>
        <begin position="290"/>
        <end position="312"/>
    </location>
</feature>
<feature type="region of interest" description="Disordered" evidence="2">
    <location>
        <begin position="940"/>
        <end position="967"/>
    </location>
</feature>
<feature type="compositionally biased region" description="Basic and acidic residues" evidence="2">
    <location>
        <begin position="645"/>
        <end position="663"/>
    </location>
</feature>
<feature type="compositionally biased region" description="Acidic residues" evidence="2">
    <location>
        <begin position="907"/>
        <end position="921"/>
    </location>
</feature>
<feature type="compositionally biased region" description="Polar residues" evidence="2">
    <location>
        <begin position="487"/>
        <end position="515"/>
    </location>
</feature>
<feature type="compositionally biased region" description="Polar residues" evidence="2">
    <location>
        <begin position="244"/>
        <end position="254"/>
    </location>
</feature>